<name>A0AAN9PYY6_CANGL</name>
<organism evidence="1 2">
    <name type="scientific">Canavalia gladiata</name>
    <name type="common">Sword bean</name>
    <name type="synonym">Dolichos gladiatus</name>
    <dbReference type="NCBI Taxonomy" id="3824"/>
    <lineage>
        <taxon>Eukaryota</taxon>
        <taxon>Viridiplantae</taxon>
        <taxon>Streptophyta</taxon>
        <taxon>Embryophyta</taxon>
        <taxon>Tracheophyta</taxon>
        <taxon>Spermatophyta</taxon>
        <taxon>Magnoliopsida</taxon>
        <taxon>eudicotyledons</taxon>
        <taxon>Gunneridae</taxon>
        <taxon>Pentapetalae</taxon>
        <taxon>rosids</taxon>
        <taxon>fabids</taxon>
        <taxon>Fabales</taxon>
        <taxon>Fabaceae</taxon>
        <taxon>Papilionoideae</taxon>
        <taxon>50 kb inversion clade</taxon>
        <taxon>NPAAA clade</taxon>
        <taxon>indigoferoid/millettioid clade</taxon>
        <taxon>Phaseoleae</taxon>
        <taxon>Canavalia</taxon>
    </lineage>
</organism>
<reference evidence="1 2" key="1">
    <citation type="submission" date="2024-01" db="EMBL/GenBank/DDBJ databases">
        <title>The genomes of 5 underutilized Papilionoideae crops provide insights into root nodulation and disease resistanc.</title>
        <authorList>
            <person name="Jiang F."/>
        </authorList>
    </citation>
    <scope>NUCLEOTIDE SEQUENCE [LARGE SCALE GENOMIC DNA]</scope>
    <source>
        <strain evidence="1">LVBAO_FW01</strain>
        <tissue evidence="1">Leaves</tissue>
    </source>
</reference>
<evidence type="ECO:0000313" key="2">
    <source>
        <dbReference type="Proteomes" id="UP001367508"/>
    </source>
</evidence>
<accession>A0AAN9PYY6</accession>
<dbReference type="Proteomes" id="UP001367508">
    <property type="component" value="Unassembled WGS sequence"/>
</dbReference>
<keyword evidence="2" id="KW-1185">Reference proteome</keyword>
<proteinExistence type="predicted"/>
<dbReference type="AlphaFoldDB" id="A0AAN9PYY6"/>
<gene>
    <name evidence="1" type="ORF">VNO77_34078</name>
</gene>
<protein>
    <submittedName>
        <fullName evidence="1">Uncharacterized protein</fullName>
    </submittedName>
</protein>
<comment type="caution">
    <text evidence="1">The sequence shown here is derived from an EMBL/GenBank/DDBJ whole genome shotgun (WGS) entry which is preliminary data.</text>
</comment>
<dbReference type="EMBL" id="JAYMYQ010000008">
    <property type="protein sequence ID" value="KAK7315527.1"/>
    <property type="molecule type" value="Genomic_DNA"/>
</dbReference>
<sequence>MHVFEVVKNEVKFGLKWALLLKRSGLGRQQTQQRWKSKGRRQQDFRDCMSYASEREHLFSSNIIEDSVGRSKAMEIITGKLSKYVFIQMPKAMWKFLKDDHAPMTKMSHGVQVPTNLESNTLIHVIPLAC</sequence>
<evidence type="ECO:0000313" key="1">
    <source>
        <dbReference type="EMBL" id="KAK7315527.1"/>
    </source>
</evidence>